<dbReference type="Gene3D" id="2.60.40.10">
    <property type="entry name" value="Immunoglobulins"/>
    <property type="match status" value="1"/>
</dbReference>
<gene>
    <name evidence="5" type="ORF">FE782_11645</name>
</gene>
<dbReference type="SMART" id="SM00060">
    <property type="entry name" value="FN3"/>
    <property type="match status" value="2"/>
</dbReference>
<dbReference type="Pfam" id="PF13855">
    <property type="entry name" value="LRR_8"/>
    <property type="match status" value="1"/>
</dbReference>
<dbReference type="InterPro" id="IPR018247">
    <property type="entry name" value="EF_Hand_1_Ca_BS"/>
</dbReference>
<dbReference type="PROSITE" id="PS51450">
    <property type="entry name" value="LRR"/>
    <property type="match status" value="5"/>
</dbReference>
<dbReference type="InterPro" id="IPR003343">
    <property type="entry name" value="Big_2"/>
</dbReference>
<dbReference type="InterPro" id="IPR008964">
    <property type="entry name" value="Invasin/intimin_cell_adhesion"/>
</dbReference>
<dbReference type="Gene3D" id="3.80.10.10">
    <property type="entry name" value="Ribonuclease Inhibitor"/>
    <property type="match status" value="2"/>
</dbReference>
<dbReference type="SUPFAM" id="SSF49373">
    <property type="entry name" value="Invasin/intimin cell-adhesion fragments"/>
    <property type="match status" value="1"/>
</dbReference>
<dbReference type="SUPFAM" id="SSF49384">
    <property type="entry name" value="Carbohydrate-binding domain"/>
    <property type="match status" value="1"/>
</dbReference>
<dbReference type="GO" id="GO:0000272">
    <property type="term" value="P:polysaccharide catabolic process"/>
    <property type="evidence" value="ECO:0007669"/>
    <property type="project" value="InterPro"/>
</dbReference>
<dbReference type="InterPro" id="IPR003961">
    <property type="entry name" value="FN3_dom"/>
</dbReference>
<sequence>MGHVADLFIFLYMNSLMEARGTLMRRRTWYNWINRMLIFTLLVSGLTIPVAPDAANAEGAWENSVSVNATSDRLAVTWGPYIGEPTVVSYAVYGSGAVIGTVTETSFDYFPPEPGEYSIYVVAHLDNGATEYSQSTSVMFLPTFATYSGEVWPDETALNMGPGEDEAGLHVVLDWYGATLNADPSGMILIGYNVYYSTNYQASWTYLDFYKFPEAYITDPVPGVTDYRVEAVYRETSAGTFLESTDGPIHSFNSGEEPPMDAVTFPDSNMESAVRDALHAIGVYPAANITVTDLSALQNFHLPWGVGITDIEGIQYAANLSSISLSANPIADLPDMTGMANLQSFNAFGSPIDAGDLGNLPNLTYLLELTGTNVTDMSLVADAVNRMTIGSLMLRDLDMGDSGLQALLTGLSETSKNRISQLSLDNNYITDISSITPLSFPMLMDLNVSGNGISSIASLSGMTSIRTLNVSGNMIADIGALSGMTAMDYLYLSNNEISDISALSGMTMLRGAMLDGNPITNIEALTGLNKLERVDLDSTHITDLSPLVTNTGMNSGDVLFIQNIPGLDLVEGTGNANHIQTLKDRGVDVRHDAIAPAPPADTEPPLFNQQTLRVSGVAENQLTIHWEGAYDFNGVVEYRVSRDGSPIASLPGTAREFTDAAATPGVKHKYTVEAVDAANNWSRNAPTGIFKAHLPVAINNTDPAFIDRIRMITGKESGELTSADMMNLPATAYMYGGEGSKIVNLEGMQYAYSVTDLRLYNNAISDLSPLVGMPLNGLDLDNNLIADLGDLLDMYGAGAFQGEYALIYMYDNPLDLMEGSQAVADIATLKGYGIDVRHDPIVPFTGSAAPAIEASKTHVAAGDQFSVTVSVEDVPDLYGFEFELAYDKNVLELASVQANSEFRAGSSEIALMDIITPESTVRVVGSLQDAEAGLAPNGESVKLVDVYFNVLQPFQPHTNIALLHGKAKFSDSESARYVAVSDVVQTILPTVFPTTIAIEPNVDVLNMKQGDAGMALGYAFTPADTTNQAVTWSSDNESVVTVDADGRLTAVGPGTARVTVSSNQISTVSDSILIEVAAIDEAFDIQFSKEMVGPGEFVKATVSKLSLEHDARSFRIELEVAPFWNVLGVKPHADIASKLDGSLVLDVEPGYFWFGDTYIVSGELAEGQSIQGAANLFTIYAEAGDIFSDGPDFGGFSIESEPTSEPGGRLPLYFGITAAQTTDVEGIVHLLAEPADFYVPIVWPDVDQNPGVEVTDLVKVAKAFGTVVDWEISGEDGGYTPEQLLDFNEDGIVDLKDLTFVHIRVLISNAHFREIDPDRPDESVVPFPVPETV</sequence>
<proteinExistence type="predicted"/>
<name>A0A5R9GFJ3_9BACL</name>
<evidence type="ECO:0000259" key="4">
    <source>
        <dbReference type="SMART" id="SM00635"/>
    </source>
</evidence>
<evidence type="ECO:0000313" key="6">
    <source>
        <dbReference type="Proteomes" id="UP000309676"/>
    </source>
</evidence>
<dbReference type="InterPro" id="IPR013783">
    <property type="entry name" value="Ig-like_fold"/>
</dbReference>
<dbReference type="CDD" id="cd08547">
    <property type="entry name" value="Type_II_cohesin"/>
    <property type="match status" value="1"/>
</dbReference>
<dbReference type="PROSITE" id="PS00018">
    <property type="entry name" value="EF_HAND_1"/>
    <property type="match status" value="1"/>
</dbReference>
<feature type="domain" description="Fibronectin type-III" evidence="3">
    <location>
        <begin position="603"/>
        <end position="682"/>
    </location>
</feature>
<evidence type="ECO:0000313" key="5">
    <source>
        <dbReference type="EMBL" id="TLS52024.1"/>
    </source>
</evidence>
<dbReference type="InterPro" id="IPR036116">
    <property type="entry name" value="FN3_sf"/>
</dbReference>
<dbReference type="GO" id="GO:0030246">
    <property type="term" value="F:carbohydrate binding"/>
    <property type="evidence" value="ECO:0007669"/>
    <property type="project" value="InterPro"/>
</dbReference>
<keyword evidence="6" id="KW-1185">Reference proteome</keyword>
<dbReference type="InterPro" id="IPR002102">
    <property type="entry name" value="Cohesin_dom"/>
</dbReference>
<dbReference type="PANTHER" id="PTHR46652:SF3">
    <property type="entry name" value="LEUCINE-RICH REPEAT-CONTAINING PROTEIN 9"/>
    <property type="match status" value="1"/>
</dbReference>
<dbReference type="InterPro" id="IPR050836">
    <property type="entry name" value="SDS22/Internalin_LRR"/>
</dbReference>
<dbReference type="SMART" id="SM00635">
    <property type="entry name" value="BID_2"/>
    <property type="match status" value="1"/>
</dbReference>
<dbReference type="PANTHER" id="PTHR46652">
    <property type="entry name" value="LEUCINE-RICH REPEAT AND IQ DOMAIN-CONTAINING PROTEIN 1-RELATED"/>
    <property type="match status" value="1"/>
</dbReference>
<comment type="caution">
    <text evidence="5">The sequence shown here is derived from an EMBL/GenBank/DDBJ whole genome shotgun (WGS) entry which is preliminary data.</text>
</comment>
<dbReference type="SUPFAM" id="SSF52058">
    <property type="entry name" value="L domain-like"/>
    <property type="match status" value="1"/>
</dbReference>
<evidence type="ECO:0000259" key="3">
    <source>
        <dbReference type="SMART" id="SM00060"/>
    </source>
</evidence>
<keyword evidence="1" id="KW-0433">Leucine-rich repeat</keyword>
<dbReference type="SUPFAM" id="SSF49265">
    <property type="entry name" value="Fibronectin type III"/>
    <property type="match status" value="1"/>
</dbReference>
<protein>
    <submittedName>
        <fullName evidence="5">Uncharacterized protein</fullName>
    </submittedName>
</protein>
<dbReference type="Gene3D" id="1.10.1330.10">
    <property type="entry name" value="Dockerin domain"/>
    <property type="match status" value="1"/>
</dbReference>
<accession>A0A5R9GFJ3</accession>
<dbReference type="CDD" id="cd00063">
    <property type="entry name" value="FN3"/>
    <property type="match status" value="1"/>
</dbReference>
<feature type="domain" description="Fibronectin type-III" evidence="3">
    <location>
        <begin position="58"/>
        <end position="130"/>
    </location>
</feature>
<dbReference type="InterPro" id="IPR036439">
    <property type="entry name" value="Dockerin_dom_sf"/>
</dbReference>
<dbReference type="Proteomes" id="UP000309676">
    <property type="component" value="Unassembled WGS sequence"/>
</dbReference>
<organism evidence="5 6">
    <name type="scientific">Paenibacillus antri</name>
    <dbReference type="NCBI Taxonomy" id="2582848"/>
    <lineage>
        <taxon>Bacteria</taxon>
        <taxon>Bacillati</taxon>
        <taxon>Bacillota</taxon>
        <taxon>Bacilli</taxon>
        <taxon>Bacillales</taxon>
        <taxon>Paenibacillaceae</taxon>
        <taxon>Paenibacillus</taxon>
    </lineage>
</organism>
<feature type="domain" description="BIG2" evidence="4">
    <location>
        <begin position="992"/>
        <end position="1072"/>
    </location>
</feature>
<dbReference type="Gene3D" id="2.60.40.680">
    <property type="match status" value="1"/>
</dbReference>
<dbReference type="InterPro" id="IPR032675">
    <property type="entry name" value="LRR_dom_sf"/>
</dbReference>
<dbReference type="InterPro" id="IPR008965">
    <property type="entry name" value="CBM2/CBM3_carb-bd_dom_sf"/>
</dbReference>
<keyword evidence="2" id="KW-0677">Repeat</keyword>
<reference evidence="5 6" key="1">
    <citation type="submission" date="2019-05" db="EMBL/GenBank/DDBJ databases">
        <authorList>
            <person name="Narsing Rao M.P."/>
            <person name="Li W.J."/>
        </authorList>
    </citation>
    <scope>NUCLEOTIDE SEQUENCE [LARGE SCALE GENOMIC DNA]</scope>
    <source>
        <strain evidence="5 6">SYSU_K30003</strain>
    </source>
</reference>
<dbReference type="Pfam" id="PF00963">
    <property type="entry name" value="Cohesin"/>
    <property type="match status" value="1"/>
</dbReference>
<dbReference type="EMBL" id="VCIW01000006">
    <property type="protein sequence ID" value="TLS52024.1"/>
    <property type="molecule type" value="Genomic_DNA"/>
</dbReference>
<dbReference type="Gene3D" id="2.60.40.1080">
    <property type="match status" value="1"/>
</dbReference>
<dbReference type="Pfam" id="PF02368">
    <property type="entry name" value="Big_2"/>
    <property type="match status" value="1"/>
</dbReference>
<evidence type="ECO:0000256" key="1">
    <source>
        <dbReference type="ARBA" id="ARBA00022614"/>
    </source>
</evidence>
<evidence type="ECO:0000256" key="2">
    <source>
        <dbReference type="ARBA" id="ARBA00022737"/>
    </source>
</evidence>
<dbReference type="InterPro" id="IPR001611">
    <property type="entry name" value="Leu-rich_rpt"/>
</dbReference>